<dbReference type="EMBL" id="LNIX01000038">
    <property type="protein sequence ID" value="OXA39513.1"/>
    <property type="molecule type" value="Genomic_DNA"/>
</dbReference>
<sequence>MALSIISSSEYAKVLQHMTTIIHFCEHGPIDENGRRMRIVSWILTFMRGINVTVAESRSCIRVIRNFEASPMTPATSSTSHIMYPWEATIAAMLHLYPHFENEDISLPAMRARWDTGDLTIHNIIHPENENDMDHSGKEN</sequence>
<dbReference type="Proteomes" id="UP000198287">
    <property type="component" value="Unassembled WGS sequence"/>
</dbReference>
<proteinExistence type="predicted"/>
<comment type="caution">
    <text evidence="1">The sequence shown here is derived from an EMBL/GenBank/DDBJ whole genome shotgun (WGS) entry which is preliminary data.</text>
</comment>
<protein>
    <submittedName>
        <fullName evidence="1">Uncharacterized protein</fullName>
    </submittedName>
</protein>
<evidence type="ECO:0000313" key="2">
    <source>
        <dbReference type="Proteomes" id="UP000198287"/>
    </source>
</evidence>
<reference evidence="1 2" key="1">
    <citation type="submission" date="2015-12" db="EMBL/GenBank/DDBJ databases">
        <title>The genome of Folsomia candida.</title>
        <authorList>
            <person name="Faddeeva A."/>
            <person name="Derks M.F."/>
            <person name="Anvar Y."/>
            <person name="Smit S."/>
            <person name="Van Straalen N."/>
            <person name="Roelofs D."/>
        </authorList>
    </citation>
    <scope>NUCLEOTIDE SEQUENCE [LARGE SCALE GENOMIC DNA]</scope>
    <source>
        <strain evidence="1 2">VU population</strain>
        <tissue evidence="1">Whole body</tissue>
    </source>
</reference>
<name>A0A226D2Z1_FOLCA</name>
<dbReference type="AlphaFoldDB" id="A0A226D2Z1"/>
<organism evidence="1 2">
    <name type="scientific">Folsomia candida</name>
    <name type="common">Springtail</name>
    <dbReference type="NCBI Taxonomy" id="158441"/>
    <lineage>
        <taxon>Eukaryota</taxon>
        <taxon>Metazoa</taxon>
        <taxon>Ecdysozoa</taxon>
        <taxon>Arthropoda</taxon>
        <taxon>Hexapoda</taxon>
        <taxon>Collembola</taxon>
        <taxon>Entomobryomorpha</taxon>
        <taxon>Isotomoidea</taxon>
        <taxon>Isotomidae</taxon>
        <taxon>Proisotominae</taxon>
        <taxon>Folsomia</taxon>
    </lineage>
</organism>
<keyword evidence="2" id="KW-1185">Reference proteome</keyword>
<accession>A0A226D2Z1</accession>
<evidence type="ECO:0000313" key="1">
    <source>
        <dbReference type="EMBL" id="OXA39513.1"/>
    </source>
</evidence>
<gene>
    <name evidence="1" type="ORF">Fcan01_25726</name>
</gene>